<dbReference type="InterPro" id="IPR008417">
    <property type="entry name" value="BAP29/BAP31"/>
</dbReference>
<comment type="function">
    <text evidence="5">May play a role in anterograde transport of membrane proteins from the endoplasmic reticulum to the Golgi.</text>
</comment>
<evidence type="ECO:0000256" key="5">
    <source>
        <dbReference type="RuleBase" id="RU367026"/>
    </source>
</evidence>
<dbReference type="PANTHER" id="PTHR12701">
    <property type="entry name" value="BCR-ASSOCIATED PROTEIN, BAP"/>
    <property type="match status" value="1"/>
</dbReference>
<proteinExistence type="inferred from homology"/>
<evidence type="ECO:0000256" key="2">
    <source>
        <dbReference type="ARBA" id="ARBA00022692"/>
    </source>
</evidence>
<organism evidence="10">
    <name type="scientific">Anisakis simplex</name>
    <name type="common">Herring worm</name>
    <dbReference type="NCBI Taxonomy" id="6269"/>
    <lineage>
        <taxon>Eukaryota</taxon>
        <taxon>Metazoa</taxon>
        <taxon>Ecdysozoa</taxon>
        <taxon>Nematoda</taxon>
        <taxon>Chromadorea</taxon>
        <taxon>Rhabditida</taxon>
        <taxon>Spirurina</taxon>
        <taxon>Ascaridomorpha</taxon>
        <taxon>Ascaridoidea</taxon>
        <taxon>Anisakidae</taxon>
        <taxon>Anisakis</taxon>
        <taxon>Anisakis simplex complex</taxon>
    </lineage>
</organism>
<gene>
    <name evidence="8" type="ORF">ASIM_LOCUS16307</name>
</gene>
<keyword evidence="9" id="KW-1185">Reference proteome</keyword>
<keyword evidence="5" id="KW-0653">Protein transport</keyword>
<dbReference type="InterPro" id="IPR040463">
    <property type="entry name" value="BAP29/BAP31_N"/>
</dbReference>
<reference evidence="8 9" key="2">
    <citation type="submission" date="2018-11" db="EMBL/GenBank/DDBJ databases">
        <authorList>
            <consortium name="Pathogen Informatics"/>
        </authorList>
    </citation>
    <scope>NUCLEOTIDE SEQUENCE [LARGE SCALE GENOMIC DNA]</scope>
</reference>
<keyword evidence="4 5" id="KW-0472">Membrane</keyword>
<comment type="subcellular location">
    <subcellularLocation>
        <location evidence="5">Endoplasmic reticulum membrane</location>
        <topology evidence="5">Multi-pass membrane protein</topology>
    </subcellularLocation>
    <subcellularLocation>
        <location evidence="1">Membrane</location>
        <topology evidence="1">Multi-pass membrane protein</topology>
    </subcellularLocation>
</comment>
<dbReference type="GO" id="GO:0005789">
    <property type="term" value="C:endoplasmic reticulum membrane"/>
    <property type="evidence" value="ECO:0007669"/>
    <property type="project" value="UniProtKB-SubCell"/>
</dbReference>
<feature type="transmembrane region" description="Helical" evidence="5">
    <location>
        <begin position="6"/>
        <end position="24"/>
    </location>
</feature>
<dbReference type="WBParaSite" id="ASIM_0001690001-mRNA-1">
    <property type="protein sequence ID" value="ASIM_0001690001-mRNA-1"/>
    <property type="gene ID" value="ASIM_0001690001"/>
</dbReference>
<dbReference type="EMBL" id="UYRR01032973">
    <property type="protein sequence ID" value="VDK57399.1"/>
    <property type="molecule type" value="Genomic_DNA"/>
</dbReference>
<feature type="compositionally biased region" description="Basic and acidic residues" evidence="6">
    <location>
        <begin position="159"/>
        <end position="184"/>
    </location>
</feature>
<dbReference type="GO" id="GO:0070973">
    <property type="term" value="P:protein localization to endoplasmic reticulum exit site"/>
    <property type="evidence" value="ECO:0007669"/>
    <property type="project" value="UniProtKB-UniRule"/>
</dbReference>
<sequence length="209" mass="23917">MTLQWTAIALILYAEIFIVLALLLPWIRPSRSRLMKMFEKYTNVYSVAAIAVLLLLFFDAIREVRKYSSEIRLDSHSSYVTADSGNVLHMRLFRAQRNLYICGFALLLFLVIKRLVALLSRGAQLEAAAEAAMHQAEGANKVAKSLLSEGQGEGEQEDELRRQLKEMQEQIEATKEEKNELKEKADNLREEYERLSEQLVELKVGRALV</sequence>
<feature type="transmembrane region" description="Helical" evidence="5">
    <location>
        <begin position="98"/>
        <end position="116"/>
    </location>
</feature>
<dbReference type="OrthoDB" id="435607at2759"/>
<evidence type="ECO:0000256" key="6">
    <source>
        <dbReference type="SAM" id="MobiDB-lite"/>
    </source>
</evidence>
<feature type="transmembrane region" description="Helical" evidence="5">
    <location>
        <begin position="44"/>
        <end position="61"/>
    </location>
</feature>
<protein>
    <recommendedName>
        <fullName evidence="5">Endoplasmic reticulum transmembrane protein</fullName>
    </recommendedName>
</protein>
<dbReference type="Proteomes" id="UP000267096">
    <property type="component" value="Unassembled WGS sequence"/>
</dbReference>
<accession>A0A0M3K7F9</accession>
<name>A0A0M3K7F9_ANISI</name>
<keyword evidence="3 5" id="KW-1133">Transmembrane helix</keyword>
<dbReference type="AlphaFoldDB" id="A0A0M3K7F9"/>
<dbReference type="PANTHER" id="PTHR12701:SF20">
    <property type="entry name" value="ENDOPLASMIC RETICULUM TRANSMEMBRANE PROTEIN"/>
    <property type="match status" value="1"/>
</dbReference>
<evidence type="ECO:0000313" key="10">
    <source>
        <dbReference type="WBParaSite" id="ASIM_0001690001-mRNA-1"/>
    </source>
</evidence>
<evidence type="ECO:0000256" key="4">
    <source>
        <dbReference type="ARBA" id="ARBA00023136"/>
    </source>
</evidence>
<feature type="region of interest" description="Disordered" evidence="6">
    <location>
        <begin position="146"/>
        <end position="184"/>
    </location>
</feature>
<evidence type="ECO:0000313" key="9">
    <source>
        <dbReference type="Proteomes" id="UP000267096"/>
    </source>
</evidence>
<keyword evidence="5" id="KW-0813">Transport</keyword>
<dbReference type="GO" id="GO:0006888">
    <property type="term" value="P:endoplasmic reticulum to Golgi vesicle-mediated transport"/>
    <property type="evidence" value="ECO:0007669"/>
    <property type="project" value="UniProtKB-UniRule"/>
</dbReference>
<keyword evidence="2 5" id="KW-0812">Transmembrane</keyword>
<reference evidence="10" key="1">
    <citation type="submission" date="2017-02" db="UniProtKB">
        <authorList>
            <consortium name="WormBaseParasite"/>
        </authorList>
    </citation>
    <scope>IDENTIFICATION</scope>
</reference>
<evidence type="ECO:0000256" key="1">
    <source>
        <dbReference type="ARBA" id="ARBA00004141"/>
    </source>
</evidence>
<comment type="similarity">
    <text evidence="5">Belongs to the BCAP29/BCAP31 family.</text>
</comment>
<dbReference type="GO" id="GO:0006886">
    <property type="term" value="P:intracellular protein transport"/>
    <property type="evidence" value="ECO:0007669"/>
    <property type="project" value="UniProtKB-UniRule"/>
</dbReference>
<evidence type="ECO:0000259" key="7">
    <source>
        <dbReference type="Pfam" id="PF05529"/>
    </source>
</evidence>
<keyword evidence="5" id="KW-0256">Endoplasmic reticulum</keyword>
<keyword evidence="5" id="KW-0931">ER-Golgi transport</keyword>
<evidence type="ECO:0000313" key="8">
    <source>
        <dbReference type="EMBL" id="VDK57399.1"/>
    </source>
</evidence>
<dbReference type="Pfam" id="PF05529">
    <property type="entry name" value="Bap31"/>
    <property type="match status" value="1"/>
</dbReference>
<evidence type="ECO:0000256" key="3">
    <source>
        <dbReference type="ARBA" id="ARBA00022989"/>
    </source>
</evidence>
<feature type="domain" description="BAP29/BAP31 transmembrane" evidence="7">
    <location>
        <begin position="1"/>
        <end position="131"/>
    </location>
</feature>